<dbReference type="VEuPathDB" id="FungiDB:BO72DRAFT_247249"/>
<dbReference type="RefSeq" id="XP_040797267.1">
    <property type="nucleotide sequence ID" value="XM_040939985.1"/>
</dbReference>
<dbReference type="EMBL" id="KZ824682">
    <property type="protein sequence ID" value="RAK73257.1"/>
    <property type="molecule type" value="Genomic_DNA"/>
</dbReference>
<reference evidence="1 2" key="1">
    <citation type="submission" date="2018-02" db="EMBL/GenBank/DDBJ databases">
        <title>The genomes of Aspergillus section Nigri reveals drivers in fungal speciation.</title>
        <authorList>
            <consortium name="DOE Joint Genome Institute"/>
            <person name="Vesth T.C."/>
            <person name="Nybo J."/>
            <person name="Theobald S."/>
            <person name="Brandl J."/>
            <person name="Frisvad J.C."/>
            <person name="Nielsen K.F."/>
            <person name="Lyhne E.K."/>
            <person name="Kogle M.E."/>
            <person name="Kuo A."/>
            <person name="Riley R."/>
            <person name="Clum A."/>
            <person name="Nolan M."/>
            <person name="Lipzen A."/>
            <person name="Salamov A."/>
            <person name="Henrissat B."/>
            <person name="Wiebenga A."/>
            <person name="De vries R.P."/>
            <person name="Grigoriev I.V."/>
            <person name="Mortensen U.H."/>
            <person name="Andersen M.R."/>
            <person name="Baker S.E."/>
        </authorList>
    </citation>
    <scope>NUCLEOTIDE SEQUENCE [LARGE SCALE GENOMIC DNA]</scope>
    <source>
        <strain evidence="1 2">CBS 313.89</strain>
    </source>
</reference>
<dbReference type="AlphaFoldDB" id="A0A8G1RIY1"/>
<dbReference type="GeneID" id="63857318"/>
<accession>A0A8G1RIY1</accession>
<name>A0A8G1RIY1_9EURO</name>
<proteinExistence type="predicted"/>
<dbReference type="Proteomes" id="UP000249789">
    <property type="component" value="Unassembled WGS sequence"/>
</dbReference>
<evidence type="ECO:0000313" key="1">
    <source>
        <dbReference type="EMBL" id="RAK73257.1"/>
    </source>
</evidence>
<evidence type="ECO:0000313" key="2">
    <source>
        <dbReference type="Proteomes" id="UP000249789"/>
    </source>
</evidence>
<organism evidence="1 2">
    <name type="scientific">Aspergillus fijiensis CBS 313.89</name>
    <dbReference type="NCBI Taxonomy" id="1448319"/>
    <lineage>
        <taxon>Eukaryota</taxon>
        <taxon>Fungi</taxon>
        <taxon>Dikarya</taxon>
        <taxon>Ascomycota</taxon>
        <taxon>Pezizomycotina</taxon>
        <taxon>Eurotiomycetes</taxon>
        <taxon>Eurotiomycetidae</taxon>
        <taxon>Eurotiales</taxon>
        <taxon>Aspergillaceae</taxon>
        <taxon>Aspergillus</taxon>
    </lineage>
</organism>
<protein>
    <submittedName>
        <fullName evidence="1">Uncharacterized protein</fullName>
    </submittedName>
</protein>
<gene>
    <name evidence="1" type="ORF">BO72DRAFT_247249</name>
</gene>
<sequence length="148" mass="16528">MLSQLANKPMCLTSSGSLWPQVQATMGMWLRRRRDKGCCARGMEGCRRVGEACLVRASMPAPTGAGVAVEVCNKSREAVSWFGRRDWYKPGEVERKPTSAPSDIRPCCTCLRFAYGHSVFLHSRTKCIIENKSMCPNFQARPSCLNNH</sequence>
<keyword evidence="2" id="KW-1185">Reference proteome</keyword>